<gene>
    <name evidence="2" type="ORF">LCGC14_3102840</name>
</gene>
<dbReference type="EMBL" id="LAZR01066916">
    <property type="protein sequence ID" value="KKK52645.1"/>
    <property type="molecule type" value="Genomic_DNA"/>
</dbReference>
<organism evidence="2">
    <name type="scientific">marine sediment metagenome</name>
    <dbReference type="NCBI Taxonomy" id="412755"/>
    <lineage>
        <taxon>unclassified sequences</taxon>
        <taxon>metagenomes</taxon>
        <taxon>ecological metagenomes</taxon>
    </lineage>
</organism>
<proteinExistence type="predicted"/>
<reference evidence="2" key="1">
    <citation type="journal article" date="2015" name="Nature">
        <title>Complex archaea that bridge the gap between prokaryotes and eukaryotes.</title>
        <authorList>
            <person name="Spang A."/>
            <person name="Saw J.H."/>
            <person name="Jorgensen S.L."/>
            <person name="Zaremba-Niedzwiedzka K."/>
            <person name="Martijn J."/>
            <person name="Lind A.E."/>
            <person name="van Eijk R."/>
            <person name="Schleper C."/>
            <person name="Guy L."/>
            <person name="Ettema T.J."/>
        </authorList>
    </citation>
    <scope>NUCLEOTIDE SEQUENCE</scope>
</reference>
<comment type="caution">
    <text evidence="2">The sequence shown here is derived from an EMBL/GenBank/DDBJ whole genome shotgun (WGS) entry which is preliminary data.</text>
</comment>
<feature type="non-terminal residue" evidence="2">
    <location>
        <position position="1"/>
    </location>
</feature>
<dbReference type="AlphaFoldDB" id="A0A0F8WW46"/>
<evidence type="ECO:0000313" key="2">
    <source>
        <dbReference type="EMBL" id="KKK52645.1"/>
    </source>
</evidence>
<feature type="region of interest" description="Disordered" evidence="1">
    <location>
        <begin position="112"/>
        <end position="149"/>
    </location>
</feature>
<accession>A0A0F8WW46</accession>
<sequence>IQITWYCNVSGCHQLTSYTHTFRKPKAKLDVAIKKRATSGGLEVDWRKMPDCQMCWNDWPTLQATPFPAVDPAIQVCRNCGRAQKQVIAFIRSKGFELATVSSSTGLIADRFSPQAGPKLPELREVMSAAGEGEEEPPSPPAKGARKAR</sequence>
<name>A0A0F8WW46_9ZZZZ</name>
<evidence type="ECO:0000256" key="1">
    <source>
        <dbReference type="SAM" id="MobiDB-lite"/>
    </source>
</evidence>
<protein>
    <submittedName>
        <fullName evidence="2">Uncharacterized protein</fullName>
    </submittedName>
</protein>